<evidence type="ECO:0000256" key="2">
    <source>
        <dbReference type="ARBA" id="ARBA00023125"/>
    </source>
</evidence>
<keyword evidence="2" id="KW-0238">DNA-binding</keyword>
<dbReference type="SUPFAM" id="SSF46785">
    <property type="entry name" value="Winged helix' DNA-binding domain"/>
    <property type="match status" value="1"/>
</dbReference>
<dbReference type="Proteomes" id="UP000078582">
    <property type="component" value="Chromosome"/>
</dbReference>
<dbReference type="Pfam" id="PF01047">
    <property type="entry name" value="MarR"/>
    <property type="match status" value="1"/>
</dbReference>
<proteinExistence type="predicted"/>
<sequence length="137" mass="15929">MNYLELSTAILLINRQIERQLSLFLRQKKLPLTLPELNLLLLVGQTATVNQHTIAQKMLLADDEITRMVRKLIKLAYLTREQDIADHRKKLLNLSTNGQKVLAAVQRELQDWWQQQPADLVNEELVSKLKLMVHVLK</sequence>
<dbReference type="PANTHER" id="PTHR42756:SF1">
    <property type="entry name" value="TRANSCRIPTIONAL REPRESSOR OF EMRAB OPERON"/>
    <property type="match status" value="1"/>
</dbReference>
<dbReference type="Gene3D" id="1.10.10.10">
    <property type="entry name" value="Winged helix-like DNA-binding domain superfamily/Winged helix DNA-binding domain"/>
    <property type="match status" value="1"/>
</dbReference>
<evidence type="ECO:0000256" key="1">
    <source>
        <dbReference type="ARBA" id="ARBA00023015"/>
    </source>
</evidence>
<dbReference type="AlphaFoldDB" id="A0A192H1N4"/>
<dbReference type="InterPro" id="IPR000835">
    <property type="entry name" value="HTH_MarR-typ"/>
</dbReference>
<dbReference type="GeneID" id="42981604"/>
<evidence type="ECO:0000313" key="4">
    <source>
        <dbReference type="EMBL" id="ANK62188.1"/>
    </source>
</evidence>
<gene>
    <name evidence="4" type="ORF">AYR53_05010</name>
</gene>
<reference evidence="4 5" key="1">
    <citation type="submission" date="2016-03" db="EMBL/GenBank/DDBJ databases">
        <title>Pediococcus and Lactobacillus from brewery environment - whole genome sequencing and assembly.</title>
        <authorList>
            <person name="Behr J."/>
            <person name="Geissler A.J."/>
            <person name="Vogel R.F."/>
        </authorList>
    </citation>
    <scope>NUCLEOTIDE SEQUENCE [LARGE SCALE GENOMIC DNA]</scope>
    <source>
        <strain evidence="4 5">TMW 1.1989</strain>
    </source>
</reference>
<dbReference type="InterPro" id="IPR036388">
    <property type="entry name" value="WH-like_DNA-bd_sf"/>
</dbReference>
<evidence type="ECO:0000313" key="5">
    <source>
        <dbReference type="Proteomes" id="UP000078582"/>
    </source>
</evidence>
<dbReference type="PROSITE" id="PS50995">
    <property type="entry name" value="HTH_MARR_2"/>
    <property type="match status" value="1"/>
</dbReference>
<keyword evidence="5" id="KW-1185">Reference proteome</keyword>
<keyword evidence="1" id="KW-0805">Transcription regulation</keyword>
<organism evidence="4 5">
    <name type="scientific">Loigolactobacillus backii</name>
    <dbReference type="NCBI Taxonomy" id="375175"/>
    <lineage>
        <taxon>Bacteria</taxon>
        <taxon>Bacillati</taxon>
        <taxon>Bacillota</taxon>
        <taxon>Bacilli</taxon>
        <taxon>Lactobacillales</taxon>
        <taxon>Lactobacillaceae</taxon>
        <taxon>Loigolactobacillus</taxon>
    </lineage>
</organism>
<dbReference type="SMART" id="SM00347">
    <property type="entry name" value="HTH_MARR"/>
    <property type="match status" value="1"/>
</dbReference>
<dbReference type="STRING" id="375175.AYR53_05010"/>
<dbReference type="GO" id="GO:0003677">
    <property type="term" value="F:DNA binding"/>
    <property type="evidence" value="ECO:0007669"/>
    <property type="project" value="UniProtKB-KW"/>
</dbReference>
<accession>A0A192H1N4</accession>
<protein>
    <submittedName>
        <fullName evidence="4">Uncharacterized protein</fullName>
    </submittedName>
</protein>
<dbReference type="GO" id="GO:0003700">
    <property type="term" value="F:DNA-binding transcription factor activity"/>
    <property type="evidence" value="ECO:0007669"/>
    <property type="project" value="InterPro"/>
</dbReference>
<keyword evidence="3" id="KW-0804">Transcription</keyword>
<dbReference type="InterPro" id="IPR036390">
    <property type="entry name" value="WH_DNA-bd_sf"/>
</dbReference>
<dbReference type="EMBL" id="CP014873">
    <property type="protein sequence ID" value="ANK62188.1"/>
    <property type="molecule type" value="Genomic_DNA"/>
</dbReference>
<evidence type="ECO:0000256" key="3">
    <source>
        <dbReference type="ARBA" id="ARBA00023163"/>
    </source>
</evidence>
<dbReference type="PANTHER" id="PTHR42756">
    <property type="entry name" value="TRANSCRIPTIONAL REGULATOR, MARR"/>
    <property type="match status" value="1"/>
</dbReference>
<dbReference type="KEGG" id="lbt:AYR52_08990"/>
<name>A0A192H1N4_9LACO</name>
<dbReference type="RefSeq" id="WP_068225695.1">
    <property type="nucleotide sequence ID" value="NZ_CP014623.1"/>
</dbReference>